<evidence type="ECO:0000313" key="3">
    <source>
        <dbReference type="Proteomes" id="UP001237642"/>
    </source>
</evidence>
<dbReference type="PANTHER" id="PTHR31672:SF13">
    <property type="entry name" value="F-BOX PROTEIN CPR30-LIKE"/>
    <property type="match status" value="1"/>
</dbReference>
<name>A0AAD8I475_9APIA</name>
<proteinExistence type="predicted"/>
<comment type="caution">
    <text evidence="2">The sequence shown here is derived from an EMBL/GenBank/DDBJ whole genome shotgun (WGS) entry which is preliminary data.</text>
</comment>
<evidence type="ECO:0000259" key="1">
    <source>
        <dbReference type="SMART" id="SM00256"/>
    </source>
</evidence>
<feature type="domain" description="F-box" evidence="1">
    <location>
        <begin position="14"/>
        <end position="54"/>
    </location>
</feature>
<dbReference type="SUPFAM" id="SSF81383">
    <property type="entry name" value="F-box domain"/>
    <property type="match status" value="1"/>
</dbReference>
<dbReference type="Gene3D" id="1.20.1280.50">
    <property type="match status" value="1"/>
</dbReference>
<dbReference type="InterPro" id="IPR017451">
    <property type="entry name" value="F-box-assoc_interact_dom"/>
</dbReference>
<dbReference type="InterPro" id="IPR013187">
    <property type="entry name" value="F-box-assoc_dom_typ3"/>
</dbReference>
<dbReference type="InterPro" id="IPR050796">
    <property type="entry name" value="SCF_F-box_component"/>
</dbReference>
<evidence type="ECO:0000313" key="2">
    <source>
        <dbReference type="EMBL" id="KAK1377757.1"/>
    </source>
</evidence>
<dbReference type="PANTHER" id="PTHR31672">
    <property type="entry name" value="BNACNNG10540D PROTEIN"/>
    <property type="match status" value="1"/>
</dbReference>
<accession>A0AAD8I475</accession>
<reference evidence="2" key="1">
    <citation type="submission" date="2023-02" db="EMBL/GenBank/DDBJ databases">
        <title>Genome of toxic invasive species Heracleum sosnowskyi carries increased number of genes despite the absence of recent whole-genome duplications.</title>
        <authorList>
            <person name="Schelkunov M."/>
            <person name="Shtratnikova V."/>
            <person name="Makarenko M."/>
            <person name="Klepikova A."/>
            <person name="Omelchenko D."/>
            <person name="Novikova G."/>
            <person name="Obukhova E."/>
            <person name="Bogdanov V."/>
            <person name="Penin A."/>
            <person name="Logacheva M."/>
        </authorList>
    </citation>
    <scope>NUCLEOTIDE SEQUENCE</scope>
    <source>
        <strain evidence="2">Hsosn_3</strain>
        <tissue evidence="2">Leaf</tissue>
    </source>
</reference>
<dbReference type="InterPro" id="IPR001810">
    <property type="entry name" value="F-box_dom"/>
</dbReference>
<dbReference type="Proteomes" id="UP001237642">
    <property type="component" value="Unassembled WGS sequence"/>
</dbReference>
<dbReference type="AlphaFoldDB" id="A0AAD8I475"/>
<dbReference type="SMART" id="SM00256">
    <property type="entry name" value="FBOX"/>
    <property type="match status" value="1"/>
</dbReference>
<dbReference type="CDD" id="cd22157">
    <property type="entry name" value="F-box_AtFBW1-like"/>
    <property type="match status" value="1"/>
</dbReference>
<organism evidence="2 3">
    <name type="scientific">Heracleum sosnowskyi</name>
    <dbReference type="NCBI Taxonomy" id="360622"/>
    <lineage>
        <taxon>Eukaryota</taxon>
        <taxon>Viridiplantae</taxon>
        <taxon>Streptophyta</taxon>
        <taxon>Embryophyta</taxon>
        <taxon>Tracheophyta</taxon>
        <taxon>Spermatophyta</taxon>
        <taxon>Magnoliopsida</taxon>
        <taxon>eudicotyledons</taxon>
        <taxon>Gunneridae</taxon>
        <taxon>Pentapetalae</taxon>
        <taxon>asterids</taxon>
        <taxon>campanulids</taxon>
        <taxon>Apiales</taxon>
        <taxon>Apiaceae</taxon>
        <taxon>Apioideae</taxon>
        <taxon>apioid superclade</taxon>
        <taxon>Tordylieae</taxon>
        <taxon>Tordyliinae</taxon>
        <taxon>Heracleum</taxon>
    </lineage>
</organism>
<protein>
    <submittedName>
        <fullName evidence="2">F-box domain-containing protein</fullName>
    </submittedName>
</protein>
<keyword evidence="3" id="KW-1185">Reference proteome</keyword>
<dbReference type="InterPro" id="IPR036047">
    <property type="entry name" value="F-box-like_dom_sf"/>
</dbReference>
<dbReference type="EMBL" id="JAUIZM010000006">
    <property type="protein sequence ID" value="KAK1377757.1"/>
    <property type="molecule type" value="Genomic_DNA"/>
</dbReference>
<dbReference type="NCBIfam" id="TIGR01640">
    <property type="entry name" value="F_box_assoc_1"/>
    <property type="match status" value="1"/>
</dbReference>
<sequence>MRSSKRCPPGFDKLSEDLIYDILLRLPVKPLLRCKAVSKPWRCLISNPGFVDSHQARTGSGSGAESTLIIHNKSVSLLHLGPSQLVDDLQLPHCKSKYGGDTILVGSDRGIVCVAVCKSGWISFSEARYPTSIYLWNPATKHYKVIPPHRCYDKYEKVNVGFGFDPIDNDFKVVRVVGSPFPSEVYSANLNAWRKIGPIPTDIRPLYNFNVCINGLLCWTGDEGILAFDLYKEVFTCVTKFPKESTFSCITDFNNSIAVITGKGINGKINLWTLDDVECLRVGGVVEASWTLTLSIDTDVKGHSVHSYFNNGDMLLTSDDCKCFTYNSAKKETKEVPKFIDLDQVFKYKETLVSVTGFKQVECS</sequence>
<dbReference type="Pfam" id="PF00646">
    <property type="entry name" value="F-box"/>
    <property type="match status" value="1"/>
</dbReference>
<dbReference type="Pfam" id="PF08268">
    <property type="entry name" value="FBA_3"/>
    <property type="match status" value="1"/>
</dbReference>
<gene>
    <name evidence="2" type="ORF">POM88_024501</name>
</gene>
<reference evidence="2" key="2">
    <citation type="submission" date="2023-05" db="EMBL/GenBank/DDBJ databases">
        <authorList>
            <person name="Schelkunov M.I."/>
        </authorList>
    </citation>
    <scope>NUCLEOTIDE SEQUENCE</scope>
    <source>
        <strain evidence="2">Hsosn_3</strain>
        <tissue evidence="2">Leaf</tissue>
    </source>
</reference>